<evidence type="ECO:0000256" key="6">
    <source>
        <dbReference type="ARBA" id="ARBA00023136"/>
    </source>
</evidence>
<feature type="region of interest" description="Disordered" evidence="9">
    <location>
        <begin position="1"/>
        <end position="66"/>
    </location>
</feature>
<feature type="transmembrane region" description="Helical" evidence="8">
    <location>
        <begin position="458"/>
        <end position="477"/>
    </location>
</feature>
<dbReference type="SUPFAM" id="SSF103473">
    <property type="entry name" value="MFS general substrate transporter"/>
    <property type="match status" value="2"/>
</dbReference>
<evidence type="ECO:0000259" key="10">
    <source>
        <dbReference type="PROSITE" id="PS51465"/>
    </source>
</evidence>
<dbReference type="RefSeq" id="XP_022112014.1">
    <property type="nucleotide sequence ID" value="XM_022256322.1"/>
</dbReference>
<dbReference type="InterPro" id="IPR002350">
    <property type="entry name" value="Kazal_dom"/>
</dbReference>
<dbReference type="PROSITE" id="PS51465">
    <property type="entry name" value="KAZAL_2"/>
    <property type="match status" value="1"/>
</dbReference>
<dbReference type="PANTHER" id="PTHR11388">
    <property type="entry name" value="ORGANIC ANION TRANSPORTER"/>
    <property type="match status" value="1"/>
</dbReference>
<feature type="transmembrane region" description="Helical" evidence="8">
    <location>
        <begin position="388"/>
        <end position="409"/>
    </location>
</feature>
<dbReference type="PANTHER" id="PTHR11388:SF142">
    <property type="entry name" value="SOLUTE CARRIER ORGANIC ANION TRANSPORTER FAMILY MEMBER 5A1"/>
    <property type="match status" value="1"/>
</dbReference>
<gene>
    <name evidence="12 13" type="primary">LOC110991124</name>
</gene>
<dbReference type="AlphaFoldDB" id="A0A8B8A2V6"/>
<sequence>MASLKLEQLPKVMANPPNSDVETTLDEQRKTESGALNNSDQHNAETRGEPGSRADAALSEDDSEQFGCGSWHPPHLQRLATPVAFVTFLCFFTTCDAFFSGIQVALLTTLETRYGLSAYQIGMVVTVNKIGTMLGLPVAAYLGGRPNTHRPRWIAASAFLMALGMVATCIPQFAFGPYQYHHRQVEDTADEPDHPVSFGLCSPHDNHSLPSSGAECSEITTMEDRAAYIIILMSQFVAGVGYAPTRPLGVSYIDDNVKKTRAAFYLGIVSSMYGLGVVLGFLTSSATSLIWVDFYRTQTTLTHTNKAWVSAWWLLFIFLAFILVLSGIPFLGFPKRLPKKWREADDEEAEGAVPDETKSTEPMFSTLNLGGIKALLISLHRIFTNGSYWMATFAFVTTGLVTGLLSFFPKYIESQFGLPTSLVNILVAVVIPALACGSILGGYLCRRWKLEIVGQTKLCLACVCIATVFQLLLQAFGCENQPIAGINVDYSGNRIDILNLESSCNVDCDCRNDTFQAVCLQAKHITYITPCFAGCTLQADTMDTVQFMNCSCLPDDDVGDGPWSSDDATSASSVWAVVQGACAYQCNTLVPFVICTIVFVLIFSTTGAPLILTVVRSVDARDKAFAYGITKCLQYVIGVIPTPIITGGLIDTTCKLWQSECGARRACWLHDLPSFRRIMTGSGLVVLASQGGLLSLCWYFLRRRARYQAVLEVTVDIPRPSVEDASTEPKPID</sequence>
<feature type="transmembrane region" description="Helical" evidence="8">
    <location>
        <begin position="632"/>
        <end position="650"/>
    </location>
</feature>
<dbReference type="GO" id="GO:0015347">
    <property type="term" value="F:sodium-independent organic anion transmembrane transporter activity"/>
    <property type="evidence" value="ECO:0007669"/>
    <property type="project" value="TreeGrafter"/>
</dbReference>
<feature type="transmembrane region" description="Helical" evidence="8">
    <location>
        <begin position="154"/>
        <end position="175"/>
    </location>
</feature>
<feature type="transmembrane region" description="Helical" evidence="8">
    <location>
        <begin position="118"/>
        <end position="142"/>
    </location>
</feature>
<dbReference type="NCBIfam" id="TIGR00805">
    <property type="entry name" value="oat"/>
    <property type="match status" value="1"/>
</dbReference>
<name>A0A8B8A2V6_ACAPL</name>
<feature type="transmembrane region" description="Helical" evidence="8">
    <location>
        <begin position="311"/>
        <end position="333"/>
    </location>
</feature>
<organism evidence="11 13">
    <name type="scientific">Acanthaster planci</name>
    <name type="common">Crown-of-thorns starfish</name>
    <dbReference type="NCBI Taxonomy" id="133434"/>
    <lineage>
        <taxon>Eukaryota</taxon>
        <taxon>Metazoa</taxon>
        <taxon>Echinodermata</taxon>
        <taxon>Eleutherozoa</taxon>
        <taxon>Asterozoa</taxon>
        <taxon>Asteroidea</taxon>
        <taxon>Valvatacea</taxon>
        <taxon>Valvatida</taxon>
        <taxon>Acanthasteridae</taxon>
        <taxon>Acanthaster</taxon>
    </lineage>
</organism>
<keyword evidence="5 8" id="KW-1133">Transmembrane helix</keyword>
<keyword evidence="8" id="KW-0813">Transport</keyword>
<evidence type="ECO:0000313" key="12">
    <source>
        <dbReference type="RefSeq" id="XP_022112005.1"/>
    </source>
</evidence>
<protein>
    <recommendedName>
        <fullName evidence="8">Solute carrier organic anion transporter family member</fullName>
    </recommendedName>
</protein>
<evidence type="ECO:0000256" key="9">
    <source>
        <dbReference type="SAM" id="MobiDB-lite"/>
    </source>
</evidence>
<accession>A0A8B8A2V6</accession>
<feature type="transmembrane region" description="Helical" evidence="8">
    <location>
        <begin position="264"/>
        <end position="291"/>
    </location>
</feature>
<dbReference type="OrthoDB" id="5062115at2759"/>
<evidence type="ECO:0000256" key="3">
    <source>
        <dbReference type="ARBA" id="ARBA00022475"/>
    </source>
</evidence>
<dbReference type="GO" id="GO:0006811">
    <property type="term" value="P:monoatomic ion transport"/>
    <property type="evidence" value="ECO:0007669"/>
    <property type="project" value="UniProtKB-KW"/>
</dbReference>
<evidence type="ECO:0000313" key="13">
    <source>
        <dbReference type="RefSeq" id="XP_022112014.1"/>
    </source>
</evidence>
<feature type="transmembrane region" description="Helical" evidence="8">
    <location>
        <begin position="226"/>
        <end position="243"/>
    </location>
</feature>
<dbReference type="CDD" id="cd17336">
    <property type="entry name" value="MFS_SLCO_OATP"/>
    <property type="match status" value="1"/>
</dbReference>
<evidence type="ECO:0000256" key="5">
    <source>
        <dbReference type="ARBA" id="ARBA00022989"/>
    </source>
</evidence>
<keyword evidence="7" id="KW-1015">Disulfide bond</keyword>
<keyword evidence="6 8" id="KW-0472">Membrane</keyword>
<dbReference type="RefSeq" id="XP_022112005.1">
    <property type="nucleotide sequence ID" value="XM_022256313.1"/>
</dbReference>
<feature type="transmembrane region" description="Helical" evidence="8">
    <location>
        <begin position="421"/>
        <end position="446"/>
    </location>
</feature>
<dbReference type="KEGG" id="aplc:110991124"/>
<evidence type="ECO:0000256" key="8">
    <source>
        <dbReference type="RuleBase" id="RU362056"/>
    </source>
</evidence>
<evidence type="ECO:0000256" key="4">
    <source>
        <dbReference type="ARBA" id="ARBA00022692"/>
    </source>
</evidence>
<evidence type="ECO:0000313" key="11">
    <source>
        <dbReference type="Proteomes" id="UP000694845"/>
    </source>
</evidence>
<keyword evidence="3" id="KW-1003">Cell membrane</keyword>
<dbReference type="InterPro" id="IPR036259">
    <property type="entry name" value="MFS_trans_sf"/>
</dbReference>
<proteinExistence type="inferred from homology"/>
<dbReference type="Gene3D" id="1.20.1250.20">
    <property type="entry name" value="MFS general substrate transporter like domains"/>
    <property type="match status" value="2"/>
</dbReference>
<reference evidence="12 13" key="1">
    <citation type="submission" date="2025-04" db="UniProtKB">
        <authorList>
            <consortium name="RefSeq"/>
        </authorList>
    </citation>
    <scope>IDENTIFICATION</scope>
</reference>
<comment type="similarity">
    <text evidence="2 8">Belongs to the organo anion transporter (TC 2.A.60) family.</text>
</comment>
<evidence type="ECO:0000256" key="1">
    <source>
        <dbReference type="ARBA" id="ARBA00004651"/>
    </source>
</evidence>
<feature type="compositionally biased region" description="Basic and acidic residues" evidence="9">
    <location>
        <begin position="42"/>
        <end position="52"/>
    </location>
</feature>
<dbReference type="GO" id="GO:0043252">
    <property type="term" value="P:sodium-independent organic anion transport"/>
    <property type="evidence" value="ECO:0007669"/>
    <property type="project" value="TreeGrafter"/>
</dbReference>
<dbReference type="GeneID" id="110991124"/>
<dbReference type="InterPro" id="IPR004156">
    <property type="entry name" value="OATP"/>
</dbReference>
<feature type="domain" description="Kazal-like" evidence="10">
    <location>
        <begin position="498"/>
        <end position="554"/>
    </location>
</feature>
<keyword evidence="11" id="KW-1185">Reference proteome</keyword>
<comment type="subcellular location">
    <subcellularLocation>
        <location evidence="1 8">Cell membrane</location>
        <topology evidence="1 8">Multi-pass membrane protein</topology>
    </subcellularLocation>
</comment>
<evidence type="ECO:0000256" key="2">
    <source>
        <dbReference type="ARBA" id="ARBA00009657"/>
    </source>
</evidence>
<dbReference type="Pfam" id="PF03137">
    <property type="entry name" value="OATP"/>
    <property type="match status" value="1"/>
</dbReference>
<keyword evidence="4 8" id="KW-0812">Transmembrane</keyword>
<feature type="transmembrane region" description="Helical" evidence="8">
    <location>
        <begin position="678"/>
        <end position="701"/>
    </location>
</feature>
<evidence type="ECO:0000256" key="7">
    <source>
        <dbReference type="ARBA" id="ARBA00023157"/>
    </source>
</evidence>
<feature type="transmembrane region" description="Helical" evidence="8">
    <location>
        <begin position="83"/>
        <end position="106"/>
    </location>
</feature>
<feature type="transmembrane region" description="Helical" evidence="8">
    <location>
        <begin position="589"/>
        <end position="612"/>
    </location>
</feature>
<dbReference type="Proteomes" id="UP000694845">
    <property type="component" value="Unplaced"/>
</dbReference>
<dbReference type="GO" id="GO:0016323">
    <property type="term" value="C:basolateral plasma membrane"/>
    <property type="evidence" value="ECO:0007669"/>
    <property type="project" value="TreeGrafter"/>
</dbReference>
<keyword evidence="8" id="KW-0406">Ion transport</keyword>